<dbReference type="Proteomes" id="UP000076863">
    <property type="component" value="Unassembled WGS sequence"/>
</dbReference>
<dbReference type="AlphaFoldDB" id="A0A167D222"/>
<protein>
    <recommendedName>
        <fullName evidence="4">NACHT-NTPase and P-loop NTPases N-terminal domain-containing protein</fullName>
    </recommendedName>
</protein>
<evidence type="ECO:0000313" key="2">
    <source>
        <dbReference type="EMBL" id="OAA41852.1"/>
    </source>
</evidence>
<organism evidence="2 3">
    <name type="scientific">Beauveria brongniartii RCEF 3172</name>
    <dbReference type="NCBI Taxonomy" id="1081107"/>
    <lineage>
        <taxon>Eukaryota</taxon>
        <taxon>Fungi</taxon>
        <taxon>Dikarya</taxon>
        <taxon>Ascomycota</taxon>
        <taxon>Pezizomycotina</taxon>
        <taxon>Sordariomycetes</taxon>
        <taxon>Hypocreomycetidae</taxon>
        <taxon>Hypocreales</taxon>
        <taxon>Cordycipitaceae</taxon>
        <taxon>Beauveria</taxon>
        <taxon>Beauveria brongniartii</taxon>
    </lineage>
</organism>
<keyword evidence="1" id="KW-0812">Transmembrane</keyword>
<evidence type="ECO:0008006" key="4">
    <source>
        <dbReference type="Google" id="ProtNLM"/>
    </source>
</evidence>
<accession>A0A167D222</accession>
<proteinExistence type="predicted"/>
<reference evidence="2 3" key="1">
    <citation type="journal article" date="2016" name="Genome Biol. Evol.">
        <title>Divergent and convergent evolution of fungal pathogenicity.</title>
        <authorList>
            <person name="Shang Y."/>
            <person name="Xiao G."/>
            <person name="Zheng P."/>
            <person name="Cen K."/>
            <person name="Zhan S."/>
            <person name="Wang C."/>
        </authorList>
    </citation>
    <scope>NUCLEOTIDE SEQUENCE [LARGE SCALE GENOMIC DNA]</scope>
    <source>
        <strain evidence="2 3">RCEF 3172</strain>
    </source>
</reference>
<feature type="transmembrane region" description="Helical" evidence="1">
    <location>
        <begin position="6"/>
        <end position="28"/>
    </location>
</feature>
<evidence type="ECO:0000256" key="1">
    <source>
        <dbReference type="SAM" id="Phobius"/>
    </source>
</evidence>
<keyword evidence="3" id="KW-1185">Reference proteome</keyword>
<gene>
    <name evidence="2" type="ORF">BBO_05211</name>
</gene>
<sequence length="153" mass="16687">MAEVVGVVAAGIAFGEVVIKISAHVFTLKHMWKEFKEMPDSIKQLVGDIGLLGSVLQEMEADMTSSTADGIVWGGGVGSLIVEACRSALNTLSLSVNDVSQEVRATRGIKAALRKGKMVLNKDFWAKTEKRLQDVVGRLQIAQQWWLMLVETT</sequence>
<name>A0A167D222_9HYPO</name>
<dbReference type="OrthoDB" id="3200163at2759"/>
<evidence type="ECO:0000313" key="3">
    <source>
        <dbReference type="Proteomes" id="UP000076863"/>
    </source>
</evidence>
<keyword evidence="1" id="KW-0472">Membrane</keyword>
<dbReference type="EMBL" id="AZHA01000015">
    <property type="protein sequence ID" value="OAA41852.1"/>
    <property type="molecule type" value="Genomic_DNA"/>
</dbReference>
<keyword evidence="1" id="KW-1133">Transmembrane helix</keyword>
<comment type="caution">
    <text evidence="2">The sequence shown here is derived from an EMBL/GenBank/DDBJ whole genome shotgun (WGS) entry which is preliminary data.</text>
</comment>